<gene>
    <name evidence="1" type="primary">nrf1</name>
    <name evidence="1" type="ORF">FBU59_001993</name>
</gene>
<name>A0ACC1JCQ0_9FUNG</name>
<feature type="non-terminal residue" evidence="1">
    <location>
        <position position="1"/>
    </location>
</feature>
<evidence type="ECO:0000313" key="1">
    <source>
        <dbReference type="EMBL" id="KAJ1946576.1"/>
    </source>
</evidence>
<evidence type="ECO:0000313" key="2">
    <source>
        <dbReference type="Proteomes" id="UP001150603"/>
    </source>
</evidence>
<accession>A0ACC1JCQ0</accession>
<keyword evidence="2" id="KW-1185">Reference proteome</keyword>
<organism evidence="1 2">
    <name type="scientific">Linderina macrospora</name>
    <dbReference type="NCBI Taxonomy" id="4868"/>
    <lineage>
        <taxon>Eukaryota</taxon>
        <taxon>Fungi</taxon>
        <taxon>Fungi incertae sedis</taxon>
        <taxon>Zoopagomycota</taxon>
        <taxon>Kickxellomycotina</taxon>
        <taxon>Kickxellomycetes</taxon>
        <taxon>Kickxellales</taxon>
        <taxon>Kickxellaceae</taxon>
        <taxon>Linderina</taxon>
    </lineage>
</organism>
<dbReference type="Proteomes" id="UP001150603">
    <property type="component" value="Unassembled WGS sequence"/>
</dbReference>
<proteinExistence type="predicted"/>
<sequence>TEQSKVDFSLIRPKNYFANERTFISWLQLAVTMGGLGLALLNFGGSGIRVRISAFVFETGALALIVYAYTMYWTRAERLRRGQRGTWDDRFVPVVVVIFFIFATAVNFGLTFHKKAYTPPLDKLTVSLLSFGKAEA</sequence>
<comment type="caution">
    <text evidence="1">The sequence shown here is derived from an EMBL/GenBank/DDBJ whole genome shotgun (WGS) entry which is preliminary data.</text>
</comment>
<dbReference type="EMBL" id="JANBPW010001024">
    <property type="protein sequence ID" value="KAJ1946576.1"/>
    <property type="molecule type" value="Genomic_DNA"/>
</dbReference>
<protein>
    <submittedName>
        <fullName evidence="1">GTPase regulator Nrf1</fullName>
    </submittedName>
</protein>
<reference evidence="1" key="1">
    <citation type="submission" date="2022-07" db="EMBL/GenBank/DDBJ databases">
        <title>Phylogenomic reconstructions and comparative analyses of Kickxellomycotina fungi.</title>
        <authorList>
            <person name="Reynolds N.K."/>
            <person name="Stajich J.E."/>
            <person name="Barry K."/>
            <person name="Grigoriev I.V."/>
            <person name="Crous P."/>
            <person name="Smith M.E."/>
        </authorList>
    </citation>
    <scope>NUCLEOTIDE SEQUENCE</scope>
    <source>
        <strain evidence="1">NRRL 5244</strain>
    </source>
</reference>